<reference evidence="1" key="1">
    <citation type="journal article" date="2020" name="Nature">
        <title>Giant virus diversity and host interactions through global metagenomics.</title>
        <authorList>
            <person name="Schulz F."/>
            <person name="Roux S."/>
            <person name="Paez-Espino D."/>
            <person name="Jungbluth S."/>
            <person name="Walsh D.A."/>
            <person name="Denef V.J."/>
            <person name="McMahon K.D."/>
            <person name="Konstantinidis K.T."/>
            <person name="Eloe-Fadrosh E.A."/>
            <person name="Kyrpides N.C."/>
            <person name="Woyke T."/>
        </authorList>
    </citation>
    <scope>NUCLEOTIDE SEQUENCE</scope>
    <source>
        <strain evidence="1">GVMAG-M-3300023174-24</strain>
    </source>
</reference>
<proteinExistence type="predicted"/>
<dbReference type="EMBL" id="MN739631">
    <property type="protein sequence ID" value="QHT17140.1"/>
    <property type="molecule type" value="Genomic_DNA"/>
</dbReference>
<name>A0A6C0DLP1_9ZZZZ</name>
<protein>
    <submittedName>
        <fullName evidence="1">Uncharacterized protein</fullName>
    </submittedName>
</protein>
<sequence length="93" mass="11169">MDNLVKGRRYFVTELDRIYLKEIHRHYRAKFLGTQQGINKFVLLSEHIYNDDNKMRTYVSVMPISKIIKLETLKDIVNEILPDEILIQIENYL</sequence>
<evidence type="ECO:0000313" key="1">
    <source>
        <dbReference type="EMBL" id="QHT17140.1"/>
    </source>
</evidence>
<dbReference type="AlphaFoldDB" id="A0A6C0DLP1"/>
<organism evidence="1">
    <name type="scientific">viral metagenome</name>
    <dbReference type="NCBI Taxonomy" id="1070528"/>
    <lineage>
        <taxon>unclassified sequences</taxon>
        <taxon>metagenomes</taxon>
        <taxon>organismal metagenomes</taxon>
    </lineage>
</organism>
<accession>A0A6C0DLP1</accession>